<dbReference type="Pfam" id="PF00107">
    <property type="entry name" value="ADH_zinc_N"/>
    <property type="match status" value="2"/>
</dbReference>
<dbReference type="InterPro" id="IPR013154">
    <property type="entry name" value="ADH-like_N"/>
</dbReference>
<dbReference type="GO" id="GO:0016491">
    <property type="term" value="F:oxidoreductase activity"/>
    <property type="evidence" value="ECO:0007669"/>
    <property type="project" value="UniProtKB-KW"/>
</dbReference>
<dbReference type="PANTHER" id="PTHR42813:SF2">
    <property type="entry name" value="DEHYDROGENASE, ZINC-CONTAINING, PUTATIVE (AFU_ORTHOLOGUE AFUA_2G02810)-RELATED"/>
    <property type="match status" value="1"/>
</dbReference>
<dbReference type="CDD" id="cd08284">
    <property type="entry name" value="FDH_like_2"/>
    <property type="match status" value="1"/>
</dbReference>
<dbReference type="Gene3D" id="3.90.180.10">
    <property type="entry name" value="Medium-chain alcohol dehydrogenases, catalytic domain"/>
    <property type="match status" value="2"/>
</dbReference>
<evidence type="ECO:0000256" key="4">
    <source>
        <dbReference type="ARBA" id="ARBA00023002"/>
    </source>
</evidence>
<dbReference type="SUPFAM" id="SSF51735">
    <property type="entry name" value="NAD(P)-binding Rossmann-fold domains"/>
    <property type="match status" value="1"/>
</dbReference>
<protein>
    <recommendedName>
        <fullName evidence="7">Enoyl reductase (ER) domain-containing protein</fullName>
    </recommendedName>
</protein>
<evidence type="ECO:0000256" key="2">
    <source>
        <dbReference type="ARBA" id="ARBA00022723"/>
    </source>
</evidence>
<comment type="cofactor">
    <cofactor evidence="1 5">
        <name>Zn(2+)</name>
        <dbReference type="ChEBI" id="CHEBI:29105"/>
    </cofactor>
</comment>
<keyword evidence="2 5" id="KW-0479">Metal-binding</keyword>
<dbReference type="Pfam" id="PF08240">
    <property type="entry name" value="ADH_N"/>
    <property type="match status" value="1"/>
</dbReference>
<dbReference type="Gene3D" id="3.40.50.720">
    <property type="entry name" value="NAD(P)-binding Rossmann-like Domain"/>
    <property type="match status" value="1"/>
</dbReference>
<dbReference type="InterPro" id="IPR013149">
    <property type="entry name" value="ADH-like_C"/>
</dbReference>
<accession>A0AAD3HIB0</accession>
<dbReference type="GO" id="GO:0008270">
    <property type="term" value="F:zinc ion binding"/>
    <property type="evidence" value="ECO:0007669"/>
    <property type="project" value="InterPro"/>
</dbReference>
<dbReference type="SUPFAM" id="SSF50129">
    <property type="entry name" value="GroES-like"/>
    <property type="match status" value="1"/>
</dbReference>
<keyword evidence="4" id="KW-0560">Oxidoreductase</keyword>
<comment type="similarity">
    <text evidence="5">Belongs to the zinc-containing alcohol dehydrogenase family.</text>
</comment>
<organism evidence="8 9">
    <name type="scientific">Astrephomene gubernaculifera</name>
    <dbReference type="NCBI Taxonomy" id="47775"/>
    <lineage>
        <taxon>Eukaryota</taxon>
        <taxon>Viridiplantae</taxon>
        <taxon>Chlorophyta</taxon>
        <taxon>core chlorophytes</taxon>
        <taxon>Chlorophyceae</taxon>
        <taxon>CS clade</taxon>
        <taxon>Chlamydomonadales</taxon>
        <taxon>Astrephomenaceae</taxon>
        <taxon>Astrephomene</taxon>
    </lineage>
</organism>
<proteinExistence type="inferred from homology"/>
<name>A0AAD3HIB0_9CHLO</name>
<keyword evidence="9" id="KW-1185">Reference proteome</keyword>
<feature type="domain" description="Enoyl reductase (ER)" evidence="7">
    <location>
        <begin position="6"/>
        <end position="430"/>
    </location>
</feature>
<dbReference type="InterPro" id="IPR011032">
    <property type="entry name" value="GroES-like_sf"/>
</dbReference>
<dbReference type="InterPro" id="IPR036291">
    <property type="entry name" value="NAD(P)-bd_dom_sf"/>
</dbReference>
<dbReference type="PROSITE" id="PS00059">
    <property type="entry name" value="ADH_ZINC"/>
    <property type="match status" value="1"/>
</dbReference>
<dbReference type="InterPro" id="IPR002328">
    <property type="entry name" value="ADH_Zn_CS"/>
</dbReference>
<dbReference type="AlphaFoldDB" id="A0AAD3HIB0"/>
<sequence length="434" mass="45808">MDDLPDTMQALVLAEEERVVYATVPCPRLLHPTDAIVKVTACSVCGSDLHPYHGREKGIAPNTVVGHEFVGVVVAIGTEVTGLAVGDRVASPFTSCCGDCFYCRKGATCRCNHAQAHLFGWVSEAEEQLPPEQRRGLQGSQAQYVRVPLAASTLVQLPADVSDEAGLLLGDILSTAFFCAERGELGEGAAVAVLGCGPVGLLCVMAARHLGAGRVFAVDSVPERLAVAAELGATPLRLAPPQSQQPPSQQPQPQQPQGGQVQSRDQPPQESSEDGGVGSSWEGPEAAVVAAVREATEGRGADCVLEAVGANSALRLAYELVRPMGTISSVGVNTSPSFPFSPVDAYNKNVTLRSGRCPARAYMTRLMPLLREPAAPSFGAASGACSLAGTHQRPALPWRRIFTHRLPLSRGAEAYDMFARRAEGCIKVVLDPWV</sequence>
<evidence type="ECO:0000313" key="9">
    <source>
        <dbReference type="Proteomes" id="UP001054857"/>
    </source>
</evidence>
<dbReference type="InterPro" id="IPR020843">
    <property type="entry name" value="ER"/>
</dbReference>
<evidence type="ECO:0000259" key="7">
    <source>
        <dbReference type="SMART" id="SM00829"/>
    </source>
</evidence>
<feature type="compositionally biased region" description="Polar residues" evidence="6">
    <location>
        <begin position="261"/>
        <end position="270"/>
    </location>
</feature>
<evidence type="ECO:0000256" key="3">
    <source>
        <dbReference type="ARBA" id="ARBA00022833"/>
    </source>
</evidence>
<keyword evidence="3 5" id="KW-0862">Zinc</keyword>
<dbReference type="EMBL" id="BMAR01000002">
    <property type="protein sequence ID" value="GFR41917.1"/>
    <property type="molecule type" value="Genomic_DNA"/>
</dbReference>
<evidence type="ECO:0000256" key="1">
    <source>
        <dbReference type="ARBA" id="ARBA00001947"/>
    </source>
</evidence>
<dbReference type="PANTHER" id="PTHR42813">
    <property type="entry name" value="ZINC-TYPE ALCOHOL DEHYDROGENASE-LIKE"/>
    <property type="match status" value="1"/>
</dbReference>
<evidence type="ECO:0000256" key="5">
    <source>
        <dbReference type="RuleBase" id="RU361277"/>
    </source>
</evidence>
<reference evidence="8 9" key="1">
    <citation type="journal article" date="2021" name="Sci. Rep.">
        <title>Genome sequencing of the multicellular alga Astrephomene provides insights into convergent evolution of germ-soma differentiation.</title>
        <authorList>
            <person name="Yamashita S."/>
            <person name="Yamamoto K."/>
            <person name="Matsuzaki R."/>
            <person name="Suzuki S."/>
            <person name="Yamaguchi H."/>
            <person name="Hirooka S."/>
            <person name="Minakuchi Y."/>
            <person name="Miyagishima S."/>
            <person name="Kawachi M."/>
            <person name="Toyoda A."/>
            <person name="Nozaki H."/>
        </authorList>
    </citation>
    <scope>NUCLEOTIDE SEQUENCE [LARGE SCALE GENOMIC DNA]</scope>
    <source>
        <strain evidence="8 9">NIES-4017</strain>
    </source>
</reference>
<dbReference type="SMART" id="SM00829">
    <property type="entry name" value="PKS_ER"/>
    <property type="match status" value="1"/>
</dbReference>
<feature type="region of interest" description="Disordered" evidence="6">
    <location>
        <begin position="237"/>
        <end position="281"/>
    </location>
</feature>
<evidence type="ECO:0000313" key="8">
    <source>
        <dbReference type="EMBL" id="GFR41917.1"/>
    </source>
</evidence>
<dbReference type="Proteomes" id="UP001054857">
    <property type="component" value="Unassembled WGS sequence"/>
</dbReference>
<comment type="caution">
    <text evidence="8">The sequence shown here is derived from an EMBL/GenBank/DDBJ whole genome shotgun (WGS) entry which is preliminary data.</text>
</comment>
<evidence type="ECO:0000256" key="6">
    <source>
        <dbReference type="SAM" id="MobiDB-lite"/>
    </source>
</evidence>
<gene>
    <name evidence="8" type="ORF">Agub_g2709</name>
</gene>